<dbReference type="RefSeq" id="WP_161547366.1">
    <property type="nucleotide sequence ID" value="NZ_JBFNFH010000012.1"/>
</dbReference>
<reference evidence="2 3" key="1">
    <citation type="journal article" date="2024" name="Front. Microbiol.">
        <title>Pangenomic and biochemical analyses of Helcococcus ovis reveal widespread tetracycline resistance and a novel bacterial species, Helcococcus bovis.</title>
        <authorList>
            <person name="Cunha F."/>
            <person name="Zhai Y."/>
            <person name="Casaro S."/>
            <person name="Jones K.L."/>
            <person name="Hernandez M."/>
            <person name="Bisinotto R.S."/>
            <person name="Kariyawasam S."/>
            <person name="Brown M.B."/>
            <person name="Phillips A."/>
            <person name="Jeong K.C."/>
            <person name="Galvao K.N."/>
        </authorList>
    </citation>
    <scope>NUCLEOTIDE SEQUENCE [LARGE SCALE GENOMIC DNA]</scope>
    <source>
        <strain evidence="2 3">KG197</strain>
    </source>
</reference>
<organism evidence="2 3">
    <name type="scientific">Helcococcus bovis</name>
    <dbReference type="NCBI Taxonomy" id="3153252"/>
    <lineage>
        <taxon>Bacteria</taxon>
        <taxon>Bacillati</taxon>
        <taxon>Bacillota</taxon>
        <taxon>Tissierellia</taxon>
        <taxon>Tissierellales</taxon>
        <taxon>Peptoniphilaceae</taxon>
        <taxon>Helcococcus</taxon>
    </lineage>
</organism>
<proteinExistence type="predicted"/>
<name>A0ABW9F7A3_9FIRM</name>
<keyword evidence="1" id="KW-0812">Transmembrane</keyword>
<keyword evidence="1" id="KW-1133">Transmembrane helix</keyword>
<accession>A0ABW9F7A3</accession>
<gene>
    <name evidence="2" type="ORF">ABGF40_05620</name>
</gene>
<evidence type="ECO:0000256" key="1">
    <source>
        <dbReference type="SAM" id="Phobius"/>
    </source>
</evidence>
<feature type="transmembrane region" description="Helical" evidence="1">
    <location>
        <begin position="12"/>
        <end position="33"/>
    </location>
</feature>
<evidence type="ECO:0008006" key="4">
    <source>
        <dbReference type="Google" id="ProtNLM"/>
    </source>
</evidence>
<evidence type="ECO:0000313" key="2">
    <source>
        <dbReference type="EMBL" id="MFM1525149.1"/>
    </source>
</evidence>
<comment type="caution">
    <text evidence="2">The sequence shown here is derived from an EMBL/GenBank/DDBJ whole genome shotgun (WGS) entry which is preliminary data.</text>
</comment>
<keyword evidence="3" id="KW-1185">Reference proteome</keyword>
<dbReference type="EMBL" id="JBFNFH010000012">
    <property type="protein sequence ID" value="MFM1525149.1"/>
    <property type="molecule type" value="Genomic_DNA"/>
</dbReference>
<keyword evidence="1" id="KW-0472">Membrane</keyword>
<sequence>MNGIEKMMLSIAFGGTVGMILGQLLIVISNWLADRKAKKTRGAKR</sequence>
<evidence type="ECO:0000313" key="3">
    <source>
        <dbReference type="Proteomes" id="UP001629536"/>
    </source>
</evidence>
<protein>
    <recommendedName>
        <fullName evidence="4">DUF3789 domain-containing protein</fullName>
    </recommendedName>
</protein>
<dbReference type="Proteomes" id="UP001629536">
    <property type="component" value="Unassembled WGS sequence"/>
</dbReference>